<evidence type="ECO:0000313" key="1">
    <source>
        <dbReference type="EMBL" id="KYM84424.1"/>
    </source>
</evidence>
<protein>
    <submittedName>
        <fullName evidence="1">Uncharacterized protein</fullName>
    </submittedName>
</protein>
<sequence>MYDCCRHVAPKHARREKVIPPPLFTRPRILRCILGADIPSCLRLDVSGLSKSSLKVPFCFGAASFRGCYHRRQL</sequence>
<proteinExistence type="predicted"/>
<accession>A0A195BJ81</accession>
<keyword evidence="2" id="KW-1185">Reference proteome</keyword>
<organism evidence="1 2">
    <name type="scientific">Atta colombica</name>
    <dbReference type="NCBI Taxonomy" id="520822"/>
    <lineage>
        <taxon>Eukaryota</taxon>
        <taxon>Metazoa</taxon>
        <taxon>Ecdysozoa</taxon>
        <taxon>Arthropoda</taxon>
        <taxon>Hexapoda</taxon>
        <taxon>Insecta</taxon>
        <taxon>Pterygota</taxon>
        <taxon>Neoptera</taxon>
        <taxon>Endopterygota</taxon>
        <taxon>Hymenoptera</taxon>
        <taxon>Apocrita</taxon>
        <taxon>Aculeata</taxon>
        <taxon>Formicoidea</taxon>
        <taxon>Formicidae</taxon>
        <taxon>Myrmicinae</taxon>
        <taxon>Atta</taxon>
    </lineage>
</organism>
<evidence type="ECO:0000313" key="2">
    <source>
        <dbReference type="Proteomes" id="UP000078540"/>
    </source>
</evidence>
<reference evidence="1 2" key="1">
    <citation type="submission" date="2015-09" db="EMBL/GenBank/DDBJ databases">
        <title>Atta colombica WGS genome.</title>
        <authorList>
            <person name="Nygaard S."/>
            <person name="Hu H."/>
            <person name="Boomsma J."/>
            <person name="Zhang G."/>
        </authorList>
    </citation>
    <scope>NUCLEOTIDE SEQUENCE [LARGE SCALE GENOMIC DNA]</scope>
    <source>
        <strain evidence="1">Treedump-2</strain>
        <tissue evidence="1">Whole body</tissue>
    </source>
</reference>
<dbReference type="EMBL" id="KQ976464">
    <property type="protein sequence ID" value="KYM84424.1"/>
    <property type="molecule type" value="Genomic_DNA"/>
</dbReference>
<gene>
    <name evidence="1" type="ORF">ALC53_05209</name>
</gene>
<name>A0A195BJ81_9HYME</name>
<dbReference type="AlphaFoldDB" id="A0A195BJ81"/>
<dbReference type="Proteomes" id="UP000078540">
    <property type="component" value="Unassembled WGS sequence"/>
</dbReference>